<dbReference type="GO" id="GO:0006952">
    <property type="term" value="P:defense response"/>
    <property type="evidence" value="ECO:0007669"/>
    <property type="project" value="UniProtKB-KW"/>
</dbReference>
<name>A0A2U1MBJ5_ARTAN</name>
<dbReference type="SUPFAM" id="SSF52540">
    <property type="entry name" value="P-loop containing nucleoside triphosphate hydrolases"/>
    <property type="match status" value="1"/>
</dbReference>
<dbReference type="Pfam" id="PF00931">
    <property type="entry name" value="NB-ARC"/>
    <property type="match status" value="1"/>
</dbReference>
<evidence type="ECO:0000256" key="2">
    <source>
        <dbReference type="ARBA" id="ARBA00022614"/>
    </source>
</evidence>
<gene>
    <name evidence="9" type="ORF">CTI12_AA398380</name>
</gene>
<dbReference type="SUPFAM" id="SSF52058">
    <property type="entry name" value="L domain-like"/>
    <property type="match status" value="1"/>
</dbReference>
<accession>A0A2U1MBJ5</accession>
<dbReference type="InterPro" id="IPR035897">
    <property type="entry name" value="Toll_tir_struct_dom_sf"/>
</dbReference>
<dbReference type="InterPro" id="IPR000157">
    <property type="entry name" value="TIR_dom"/>
</dbReference>
<dbReference type="Pfam" id="PF01582">
    <property type="entry name" value="TIR"/>
    <property type="match status" value="1"/>
</dbReference>
<dbReference type="InterPro" id="IPR042197">
    <property type="entry name" value="Apaf_helical"/>
</dbReference>
<dbReference type="InterPro" id="IPR058192">
    <property type="entry name" value="WHD_ROQ1-like"/>
</dbReference>
<dbReference type="InterPro" id="IPR044974">
    <property type="entry name" value="Disease_R_plants"/>
</dbReference>
<reference evidence="9 10" key="1">
    <citation type="journal article" date="2018" name="Mol. Plant">
        <title>The genome of Artemisia annua provides insight into the evolution of Asteraceae family and artemisinin biosynthesis.</title>
        <authorList>
            <person name="Shen Q."/>
            <person name="Zhang L."/>
            <person name="Liao Z."/>
            <person name="Wang S."/>
            <person name="Yan T."/>
            <person name="Shi P."/>
            <person name="Liu M."/>
            <person name="Fu X."/>
            <person name="Pan Q."/>
            <person name="Wang Y."/>
            <person name="Lv Z."/>
            <person name="Lu X."/>
            <person name="Zhang F."/>
            <person name="Jiang W."/>
            <person name="Ma Y."/>
            <person name="Chen M."/>
            <person name="Hao X."/>
            <person name="Li L."/>
            <person name="Tang Y."/>
            <person name="Lv G."/>
            <person name="Zhou Y."/>
            <person name="Sun X."/>
            <person name="Brodelius P.E."/>
            <person name="Rose J.K.C."/>
            <person name="Tang K."/>
        </authorList>
    </citation>
    <scope>NUCLEOTIDE SEQUENCE [LARGE SCALE GENOMIC DNA]</scope>
    <source>
        <strain evidence="10">cv. Huhao1</strain>
        <tissue evidence="9">Leaf</tissue>
    </source>
</reference>
<keyword evidence="5" id="KW-0611">Plant defense</keyword>
<evidence type="ECO:0000313" key="10">
    <source>
        <dbReference type="Proteomes" id="UP000245207"/>
    </source>
</evidence>
<comment type="caution">
    <text evidence="9">The sequence shown here is derived from an EMBL/GenBank/DDBJ whole genome shotgun (WGS) entry which is preliminary data.</text>
</comment>
<organism evidence="9 10">
    <name type="scientific">Artemisia annua</name>
    <name type="common">Sweet wormwood</name>
    <dbReference type="NCBI Taxonomy" id="35608"/>
    <lineage>
        <taxon>Eukaryota</taxon>
        <taxon>Viridiplantae</taxon>
        <taxon>Streptophyta</taxon>
        <taxon>Embryophyta</taxon>
        <taxon>Tracheophyta</taxon>
        <taxon>Spermatophyta</taxon>
        <taxon>Magnoliopsida</taxon>
        <taxon>eudicotyledons</taxon>
        <taxon>Gunneridae</taxon>
        <taxon>Pentapetalae</taxon>
        <taxon>asterids</taxon>
        <taxon>campanulids</taxon>
        <taxon>Asterales</taxon>
        <taxon>Asteraceae</taxon>
        <taxon>Asteroideae</taxon>
        <taxon>Anthemideae</taxon>
        <taxon>Artemisiinae</taxon>
        <taxon>Artemisia</taxon>
    </lineage>
</organism>
<dbReference type="GO" id="GO:0043531">
    <property type="term" value="F:ADP binding"/>
    <property type="evidence" value="ECO:0007669"/>
    <property type="project" value="InterPro"/>
</dbReference>
<proteinExistence type="predicted"/>
<dbReference type="Pfam" id="PF23282">
    <property type="entry name" value="WHD_ROQ1"/>
    <property type="match status" value="1"/>
</dbReference>
<keyword evidence="10" id="KW-1185">Reference proteome</keyword>
<dbReference type="PANTHER" id="PTHR11017">
    <property type="entry name" value="LEUCINE-RICH REPEAT-CONTAINING PROTEIN"/>
    <property type="match status" value="1"/>
</dbReference>
<dbReference type="FunFam" id="1.10.8.430:FF:000002">
    <property type="entry name" value="Disease resistance protein (TIR-NBS-LRR class)"/>
    <property type="match status" value="1"/>
</dbReference>
<evidence type="ECO:0000256" key="1">
    <source>
        <dbReference type="ARBA" id="ARBA00011982"/>
    </source>
</evidence>
<dbReference type="InterPro" id="IPR055414">
    <property type="entry name" value="LRR_R13L4/SHOC2-like"/>
</dbReference>
<sequence>MVASPIAYRWKYDVFVSFRGEDIRRNFMDHLFNDFKQKGIFAFRDDNELPKGEQISPHLYKAIEESRFLIVIFSKNYASSSWCLRELLKILECKQIENPKYEVRIIFYDVKPDVVRKQSESYAEAFAKHHDLIRPEVAKWKEALSMAANLSGWDLQDMTNGYESKFIDCISKEILNKLCDGPLHVGENLVGIDFHFNKLYLPRFVGSDKVNMIGICGISGIGKTTLAIAIYNLMYVHFEGSCFCDSVRKQQDLTQVQMQMIGKIMKTEKLKISSVAEGAMVIKQRISCKPVLLVLDDVDDHEQLEALAGSPTWFCPGSLIIFTGKDKQLLRSHRVDEIYDMKFLDKDKSLELFYSFAFEEKNPSPGFKEVSKKVVKYVQGHPLALKILGRFLYGKTVSEWESELERLKVHPNEKIQSILRFSYDGLNLQQQNILLDIACSFVGVNKELVASVLDGCNFFAYTNMRVLVDKSLITISSDMSIQMHDLIQAMARAIVCEESIKPGKQRRLLISSNIYDISGQNKVAFTEAAEVLVLSLEKLSRKVHIDANDFAHMKKLRIVKICQEEKVYEQKLELKGHDVIFSGNLYYLSNELRLFYWHGFPFNCLPSDFYPENIVAIDLAYSNIKPFWTTPKCFRRLKVMKLRYCCNLTTSPDFSDITNLEELSLEGCVNLVRVHPSIGMLKRLVVLNLKNCKRLQNFPCRVEMDALQVLNLTGCLKVDQLPEALSQIKSLKELHVDRTTITELPSFVSSLINLESLSFGGQTRFQPRWWTSITGPFGLLSKQQHPQRSLWSSMAGLRMLKYLNFSYCNLEQVPESIGGLSCLICLHLKGNKFTSLPESLSQLSQLGILTLDGCKKLEVLPELPPSVWIMNASDCTSLREVSGSFKDPFKGWRYDLFNNCPKLFKNVTNDSQGSISKTQCLDSSITSQDFIHQLSAFLGYLGFKTTNRCEFFRLPRSSFCRLDLVYHGNSIPEWFANRSTGNHVKVELPSDWCFNKFRGLGTCVVYKCKKAFLQI</sequence>
<evidence type="ECO:0000256" key="7">
    <source>
        <dbReference type="ARBA" id="ARBA00047304"/>
    </source>
</evidence>
<dbReference type="Gene3D" id="3.40.50.10140">
    <property type="entry name" value="Toll/interleukin-1 receptor homology (TIR) domain"/>
    <property type="match status" value="1"/>
</dbReference>
<evidence type="ECO:0000256" key="6">
    <source>
        <dbReference type="ARBA" id="ARBA00023027"/>
    </source>
</evidence>
<dbReference type="GO" id="GO:0061809">
    <property type="term" value="F:NAD+ nucleosidase activity, cyclic ADP-ribose generating"/>
    <property type="evidence" value="ECO:0007669"/>
    <property type="project" value="UniProtKB-EC"/>
</dbReference>
<dbReference type="Gene3D" id="3.80.10.10">
    <property type="entry name" value="Ribonuclease Inhibitor"/>
    <property type="match status" value="2"/>
</dbReference>
<keyword evidence="6" id="KW-0520">NAD</keyword>
<dbReference type="OrthoDB" id="1357022at2759"/>
<dbReference type="PANTHER" id="PTHR11017:SF573">
    <property type="entry name" value="ADP-RIBOSYL CYCLASE_CYCLIC ADP-RIBOSE HYDROLASE"/>
    <property type="match status" value="1"/>
</dbReference>
<evidence type="ECO:0000313" key="9">
    <source>
        <dbReference type="EMBL" id="PWA58629.1"/>
    </source>
</evidence>
<dbReference type="InterPro" id="IPR045344">
    <property type="entry name" value="C-JID"/>
</dbReference>
<dbReference type="PROSITE" id="PS50104">
    <property type="entry name" value="TIR"/>
    <property type="match status" value="1"/>
</dbReference>
<dbReference type="FunFam" id="3.40.50.10140:FF:000007">
    <property type="entry name" value="Disease resistance protein (TIR-NBS-LRR class)"/>
    <property type="match status" value="1"/>
</dbReference>
<dbReference type="AlphaFoldDB" id="A0A2U1MBJ5"/>
<dbReference type="EMBL" id="PKPP01005838">
    <property type="protein sequence ID" value="PWA58629.1"/>
    <property type="molecule type" value="Genomic_DNA"/>
</dbReference>
<dbReference type="Pfam" id="PF20160">
    <property type="entry name" value="C-JID"/>
    <property type="match status" value="1"/>
</dbReference>
<evidence type="ECO:0000256" key="4">
    <source>
        <dbReference type="ARBA" id="ARBA00022801"/>
    </source>
</evidence>
<dbReference type="Proteomes" id="UP000245207">
    <property type="component" value="Unassembled WGS sequence"/>
</dbReference>
<evidence type="ECO:0000256" key="3">
    <source>
        <dbReference type="ARBA" id="ARBA00022737"/>
    </source>
</evidence>
<dbReference type="SMART" id="SM00255">
    <property type="entry name" value="TIR"/>
    <property type="match status" value="1"/>
</dbReference>
<dbReference type="GO" id="GO:0007165">
    <property type="term" value="P:signal transduction"/>
    <property type="evidence" value="ECO:0007669"/>
    <property type="project" value="InterPro"/>
</dbReference>
<evidence type="ECO:0000259" key="8">
    <source>
        <dbReference type="PROSITE" id="PS50104"/>
    </source>
</evidence>
<dbReference type="InterPro" id="IPR002182">
    <property type="entry name" value="NB-ARC"/>
</dbReference>
<keyword evidence="3" id="KW-0677">Repeat</keyword>
<keyword evidence="2" id="KW-0433">Leucine-rich repeat</keyword>
<dbReference type="InterPro" id="IPR027417">
    <property type="entry name" value="P-loop_NTPase"/>
</dbReference>
<evidence type="ECO:0000256" key="5">
    <source>
        <dbReference type="ARBA" id="ARBA00022821"/>
    </source>
</evidence>
<feature type="domain" description="TIR" evidence="8">
    <location>
        <begin position="10"/>
        <end position="178"/>
    </location>
</feature>
<dbReference type="SMART" id="SM00369">
    <property type="entry name" value="LRR_TYP"/>
    <property type="match status" value="3"/>
</dbReference>
<protein>
    <recommendedName>
        <fullName evidence="1">ADP-ribosyl cyclase/cyclic ADP-ribose hydrolase</fullName>
        <ecNumber evidence="1">3.2.2.6</ecNumber>
    </recommendedName>
</protein>
<dbReference type="EC" id="3.2.2.6" evidence="1"/>
<dbReference type="InterPro" id="IPR032675">
    <property type="entry name" value="LRR_dom_sf"/>
</dbReference>
<dbReference type="Gene3D" id="3.40.50.300">
    <property type="entry name" value="P-loop containing nucleotide triphosphate hydrolases"/>
    <property type="match status" value="1"/>
</dbReference>
<keyword evidence="4" id="KW-0378">Hydrolase</keyword>
<comment type="catalytic activity">
    <reaction evidence="7">
        <text>NAD(+) + H2O = ADP-D-ribose + nicotinamide + H(+)</text>
        <dbReference type="Rhea" id="RHEA:16301"/>
        <dbReference type="ChEBI" id="CHEBI:15377"/>
        <dbReference type="ChEBI" id="CHEBI:15378"/>
        <dbReference type="ChEBI" id="CHEBI:17154"/>
        <dbReference type="ChEBI" id="CHEBI:57540"/>
        <dbReference type="ChEBI" id="CHEBI:57967"/>
        <dbReference type="EC" id="3.2.2.6"/>
    </reaction>
    <physiologicalReaction direction="left-to-right" evidence="7">
        <dbReference type="Rhea" id="RHEA:16302"/>
    </physiologicalReaction>
</comment>
<dbReference type="Pfam" id="PF23598">
    <property type="entry name" value="LRR_14"/>
    <property type="match status" value="1"/>
</dbReference>
<dbReference type="GO" id="GO:0051707">
    <property type="term" value="P:response to other organism"/>
    <property type="evidence" value="ECO:0007669"/>
    <property type="project" value="UniProtKB-ARBA"/>
</dbReference>
<dbReference type="Gene3D" id="1.10.8.430">
    <property type="entry name" value="Helical domain of apoptotic protease-activating factors"/>
    <property type="match status" value="1"/>
</dbReference>
<dbReference type="PRINTS" id="PR00364">
    <property type="entry name" value="DISEASERSIST"/>
</dbReference>
<dbReference type="SUPFAM" id="SSF52200">
    <property type="entry name" value="Toll/Interleukin receptor TIR domain"/>
    <property type="match status" value="1"/>
</dbReference>
<dbReference type="InterPro" id="IPR003591">
    <property type="entry name" value="Leu-rich_rpt_typical-subtyp"/>
</dbReference>